<dbReference type="AlphaFoldDB" id="A0A8S1GPT8"/>
<accession>A0A8S1GPT8</accession>
<sequence>MEEVSLVVGSSFNCVKCDQPAQYSGNDLKRTKRKSVPGRGFTKSSDCVRWNVLCVIFLLNQVGEALRQVHFKRLMIEPTILVLVSVSSSEEINKVIEKVDKLKLLLPENINWAIAHVASYLLDDFRPSLSDFSGKLLWN</sequence>
<dbReference type="EMBL" id="CAJGYM010000001">
    <property type="protein sequence ID" value="CAD6184961.1"/>
    <property type="molecule type" value="Genomic_DNA"/>
</dbReference>
<protein>
    <submittedName>
        <fullName evidence="1">Uncharacterized protein</fullName>
    </submittedName>
</protein>
<dbReference type="Proteomes" id="UP000835052">
    <property type="component" value="Unassembled WGS sequence"/>
</dbReference>
<name>A0A8S1GPT8_9PELO</name>
<proteinExistence type="predicted"/>
<gene>
    <name evidence="1" type="ORF">CAUJ_LOCUS880</name>
</gene>
<evidence type="ECO:0000313" key="1">
    <source>
        <dbReference type="EMBL" id="CAD6184961.1"/>
    </source>
</evidence>
<evidence type="ECO:0000313" key="2">
    <source>
        <dbReference type="Proteomes" id="UP000835052"/>
    </source>
</evidence>
<keyword evidence="2" id="KW-1185">Reference proteome</keyword>
<reference evidence="1" key="1">
    <citation type="submission" date="2020-10" db="EMBL/GenBank/DDBJ databases">
        <authorList>
            <person name="Kikuchi T."/>
        </authorList>
    </citation>
    <scope>NUCLEOTIDE SEQUENCE</scope>
    <source>
        <strain evidence="1">NKZ352</strain>
    </source>
</reference>
<comment type="caution">
    <text evidence="1">The sequence shown here is derived from an EMBL/GenBank/DDBJ whole genome shotgun (WGS) entry which is preliminary data.</text>
</comment>
<organism evidence="1 2">
    <name type="scientific">Caenorhabditis auriculariae</name>
    <dbReference type="NCBI Taxonomy" id="2777116"/>
    <lineage>
        <taxon>Eukaryota</taxon>
        <taxon>Metazoa</taxon>
        <taxon>Ecdysozoa</taxon>
        <taxon>Nematoda</taxon>
        <taxon>Chromadorea</taxon>
        <taxon>Rhabditida</taxon>
        <taxon>Rhabditina</taxon>
        <taxon>Rhabditomorpha</taxon>
        <taxon>Rhabditoidea</taxon>
        <taxon>Rhabditidae</taxon>
        <taxon>Peloderinae</taxon>
        <taxon>Caenorhabditis</taxon>
    </lineage>
</organism>